<dbReference type="Gene3D" id="3.40.50.1700">
    <property type="entry name" value="Glycoside hydrolase family 3 C-terminal domain"/>
    <property type="match status" value="1"/>
</dbReference>
<keyword evidence="7" id="KW-1185">Reference proteome</keyword>
<dbReference type="PROSITE" id="PS51257">
    <property type="entry name" value="PROKAR_LIPOPROTEIN"/>
    <property type="match status" value="1"/>
</dbReference>
<evidence type="ECO:0000259" key="4">
    <source>
        <dbReference type="Pfam" id="PF01915"/>
    </source>
</evidence>
<name>A0A545SY60_9GAMM</name>
<dbReference type="SUPFAM" id="SSF52279">
    <property type="entry name" value="Beta-D-glucan exohydrolase, C-terminal domain"/>
    <property type="match status" value="1"/>
</dbReference>
<dbReference type="InterPro" id="IPR041443">
    <property type="entry name" value="Exop_C"/>
</dbReference>
<feature type="signal peptide" evidence="2">
    <location>
        <begin position="1"/>
        <end position="24"/>
    </location>
</feature>
<gene>
    <name evidence="6" type="ORF">FKG94_22395</name>
</gene>
<reference evidence="6 7" key="1">
    <citation type="submission" date="2019-06" db="EMBL/GenBank/DDBJ databases">
        <title>Whole genome sequence for Cellvibrionaceae sp. R142.</title>
        <authorList>
            <person name="Wang G."/>
        </authorList>
    </citation>
    <scope>NUCLEOTIDE SEQUENCE [LARGE SCALE GENOMIC DNA]</scope>
    <source>
        <strain evidence="6 7">R142</strain>
    </source>
</reference>
<dbReference type="Pfam" id="PF18559">
    <property type="entry name" value="Exop_C"/>
    <property type="match status" value="1"/>
</dbReference>
<evidence type="ECO:0000256" key="2">
    <source>
        <dbReference type="SAM" id="SignalP"/>
    </source>
</evidence>
<comment type="caution">
    <text evidence="6">The sequence shown here is derived from an EMBL/GenBank/DDBJ whole genome shotgun (WGS) entry which is preliminary data.</text>
</comment>
<dbReference type="PANTHER" id="PTHR30620:SF77">
    <property type="entry name" value="LYSOSOMAL BETA GLUCOSIDASE-LIKE"/>
    <property type="match status" value="1"/>
</dbReference>
<evidence type="ECO:0000259" key="3">
    <source>
        <dbReference type="Pfam" id="PF00933"/>
    </source>
</evidence>
<dbReference type="Pfam" id="PF01915">
    <property type="entry name" value="Glyco_hydro_3_C"/>
    <property type="match status" value="1"/>
</dbReference>
<accession>A0A545SY60</accession>
<proteinExistence type="predicted"/>
<dbReference type="InterPro" id="IPR008979">
    <property type="entry name" value="Galactose-bd-like_sf"/>
</dbReference>
<dbReference type="Gene3D" id="3.20.20.300">
    <property type="entry name" value="Glycoside hydrolase, family 3, N-terminal domain"/>
    <property type="match status" value="1"/>
</dbReference>
<sequence>MSNRPTSLSYTLRGLALVALTLLAAGCEQPHLERSTTDSAVWPVLRPPLDPDPALEKRVDTLLAQMTLEQKVGQIIQAEIGFVTPEDVRRYHLGSVLNGGGTYANGNRYASVAEWVALADAFYLASMDTAGGGLAIPMLWGTDAVHGHNKIFGATLFPHNIGLGAAGDPALVRDIARVTARAVRATGLDWTFAPSLSVVRDDRWGRTYEGYAEDPQLVERLAGAAVAGFQGALDSPSFLDPTRVLATAKHYLGDGGTENGIDRGDTTVTEAVLRDIHAPGYFAALDAGVQTVMASHSSWQGERMHGHKYLLTDVLKQQLGFDGFVIGDWNSHGLVPGCSNASCPQAINAGVDMIMVIEDWREFWYNTLAQVKRGDISQARLDDAVRRILRVKFRAGLFDRGKPSTRVLANDAGIVGAAAHRALARRAVRQSLVLLKNKNGLLPLRPQARVLVAGDGADNIGKQAGGWSISWQGDDNRNADFPGATSIYTGIRAAVTAAGGSVEFNVDGAYRQRPDVAIVVYGENPYAEWQGDLQSPAYQPYSHRDARLLEKLQSDGIPVVSIFISGRPLWVNRALNASDAFVAAWLPGTEGAGIADVIFTDAGGEVQHDFTGRLSFSWPRLASQVRLNRGDADYEPLFPYGYGLGVNDEDRLADKLPITDDFPIARAAGSTLPLFSGRPAAPWMFGLSDGREQKNLTGASGGIDGGAIAEADKDTQGDARDFIWHGRGRTTISLHAGHERPDLSNFLASQAALQLDIRLDRAPSEAVFAAVRCGGQCGGDLDITAPLAALPAGQWRRLSIDLQCFAQRGADFSRVNAPFAISTAGALKLRVANIKLTPDAASAADIRCPG</sequence>
<dbReference type="PANTHER" id="PTHR30620">
    <property type="entry name" value="PERIPLASMIC BETA-GLUCOSIDASE-RELATED"/>
    <property type="match status" value="1"/>
</dbReference>
<dbReference type="SUPFAM" id="SSF51445">
    <property type="entry name" value="(Trans)glycosidases"/>
    <property type="match status" value="1"/>
</dbReference>
<dbReference type="OrthoDB" id="9781691at2"/>
<evidence type="ECO:0000256" key="1">
    <source>
        <dbReference type="ARBA" id="ARBA00022801"/>
    </source>
</evidence>
<dbReference type="EMBL" id="VHSG01000026">
    <property type="protein sequence ID" value="TQV69906.1"/>
    <property type="molecule type" value="Genomic_DNA"/>
</dbReference>
<dbReference type="GO" id="GO:0008422">
    <property type="term" value="F:beta-glucosidase activity"/>
    <property type="evidence" value="ECO:0007669"/>
    <property type="project" value="TreeGrafter"/>
</dbReference>
<evidence type="ECO:0000313" key="7">
    <source>
        <dbReference type="Proteomes" id="UP000319732"/>
    </source>
</evidence>
<evidence type="ECO:0000259" key="5">
    <source>
        <dbReference type="Pfam" id="PF18559"/>
    </source>
</evidence>
<dbReference type="Pfam" id="PF00933">
    <property type="entry name" value="Glyco_hydro_3"/>
    <property type="match status" value="1"/>
</dbReference>
<dbReference type="SUPFAM" id="SSF49785">
    <property type="entry name" value="Galactose-binding domain-like"/>
    <property type="match status" value="1"/>
</dbReference>
<organism evidence="6 7">
    <name type="scientific">Exilibacterium tricleocarpae</name>
    <dbReference type="NCBI Taxonomy" id="2591008"/>
    <lineage>
        <taxon>Bacteria</taxon>
        <taxon>Pseudomonadati</taxon>
        <taxon>Pseudomonadota</taxon>
        <taxon>Gammaproteobacteria</taxon>
        <taxon>Cellvibrionales</taxon>
        <taxon>Cellvibrionaceae</taxon>
        <taxon>Exilibacterium</taxon>
    </lineage>
</organism>
<dbReference type="Proteomes" id="UP000319732">
    <property type="component" value="Unassembled WGS sequence"/>
</dbReference>
<evidence type="ECO:0000313" key="6">
    <source>
        <dbReference type="EMBL" id="TQV69906.1"/>
    </source>
</evidence>
<dbReference type="InterPro" id="IPR001764">
    <property type="entry name" value="Glyco_hydro_3_N"/>
</dbReference>
<dbReference type="InterPro" id="IPR017853">
    <property type="entry name" value="GH"/>
</dbReference>
<feature type="chain" id="PRO_5022033138" evidence="2">
    <location>
        <begin position="25"/>
        <end position="850"/>
    </location>
</feature>
<dbReference type="InterPro" id="IPR051915">
    <property type="entry name" value="Cellulose_Degrad_GH3"/>
</dbReference>
<dbReference type="Gene3D" id="2.60.120.430">
    <property type="entry name" value="Galactose-binding lectin"/>
    <property type="match status" value="1"/>
</dbReference>
<feature type="domain" description="Glycoside hydrolase family 3 C-terminal" evidence="4">
    <location>
        <begin position="432"/>
        <end position="645"/>
    </location>
</feature>
<feature type="domain" description="Glycoside hydrolase family 3 N-terminal" evidence="3">
    <location>
        <begin position="67"/>
        <end position="391"/>
    </location>
</feature>
<keyword evidence="2" id="KW-0732">Signal</keyword>
<dbReference type="InterPro" id="IPR036881">
    <property type="entry name" value="Glyco_hydro_3_C_sf"/>
</dbReference>
<dbReference type="PRINTS" id="PR00133">
    <property type="entry name" value="GLHYDRLASE3"/>
</dbReference>
<feature type="domain" description="ExoP galactose-binding-like" evidence="5">
    <location>
        <begin position="681"/>
        <end position="836"/>
    </location>
</feature>
<keyword evidence="1 6" id="KW-0378">Hydrolase</keyword>
<dbReference type="GO" id="GO:0009251">
    <property type="term" value="P:glucan catabolic process"/>
    <property type="evidence" value="ECO:0007669"/>
    <property type="project" value="TreeGrafter"/>
</dbReference>
<dbReference type="InterPro" id="IPR036962">
    <property type="entry name" value="Glyco_hydro_3_N_sf"/>
</dbReference>
<protein>
    <submittedName>
        <fullName evidence="6">Glycoside hydrolase family 3 protein</fullName>
    </submittedName>
</protein>
<dbReference type="AlphaFoldDB" id="A0A545SY60"/>
<dbReference type="InterPro" id="IPR002772">
    <property type="entry name" value="Glyco_hydro_3_C"/>
</dbReference>
<dbReference type="RefSeq" id="WP_142929184.1">
    <property type="nucleotide sequence ID" value="NZ_ML660104.1"/>
</dbReference>